<evidence type="ECO:0000256" key="3">
    <source>
        <dbReference type="ARBA" id="ARBA00022827"/>
    </source>
</evidence>
<sequence length="421" mass="46414">MSENRKAIIIGAGPAGLAAALRLHQQTNIKCTVYELRSEPTTLGGAVGILPNGLRLLHRLGVYDAAIARGYSGTNLTLHSLQSRVVGSFDYVGWAREQTGFGYLRIKRTDLQDVLLEAVEKAGIPVHFGKRVTTIDDSVDRVKVEFSDGWTDSADLLFGCDGIHSCVRRMFVDPMQTAEYSGLSGLMSIVPAETVSSKVMEQISGLEATFTEEGMMAMTPCTASKDELFWFFSKEVPLPDSGDSRDGWEVHGKEEVEGFKTMLLGVLGNAQGEWANALKQVVSNTSVVKFYPTYRLPLGRAWFKGRCVLVGDAAHAMPPHAGQGVSMALEDVFLLSRLLEDRTRSLSEVFERYDAIRRPRVNGIFKLAVDNGEMRKKSGPWGLWFKELKMSLMLNVSWALGLDKKGLGQGHLSYDIEQAEL</sequence>
<comment type="similarity">
    <text evidence="1">Belongs to the paxM FAD-dependent monooxygenase family.</text>
</comment>
<keyword evidence="3" id="KW-0274">FAD</keyword>
<dbReference type="SUPFAM" id="SSF51905">
    <property type="entry name" value="FAD/NAD(P)-binding domain"/>
    <property type="match status" value="1"/>
</dbReference>
<dbReference type="GO" id="GO:0004497">
    <property type="term" value="F:monooxygenase activity"/>
    <property type="evidence" value="ECO:0007669"/>
    <property type="project" value="UniProtKB-KW"/>
</dbReference>
<gene>
    <name evidence="7" type="ORF">PENDEC_c009G04872</name>
</gene>
<feature type="domain" description="FAD-binding" evidence="6">
    <location>
        <begin position="300"/>
        <end position="364"/>
    </location>
</feature>
<protein>
    <recommendedName>
        <fullName evidence="6">FAD-binding domain-containing protein</fullName>
    </recommendedName>
</protein>
<dbReference type="PANTHER" id="PTHR13789:SF309">
    <property type="entry name" value="PUTATIVE (AFU_ORTHOLOGUE AFUA_6G14510)-RELATED"/>
    <property type="match status" value="1"/>
</dbReference>
<dbReference type="Gene3D" id="3.50.50.60">
    <property type="entry name" value="FAD/NAD(P)-binding domain"/>
    <property type="match status" value="1"/>
</dbReference>
<keyword evidence="2" id="KW-0285">Flavoprotein</keyword>
<feature type="domain" description="FAD-binding" evidence="6">
    <location>
        <begin position="7"/>
        <end position="231"/>
    </location>
</feature>
<proteinExistence type="inferred from homology"/>
<dbReference type="OrthoDB" id="16820at2759"/>
<dbReference type="PRINTS" id="PR00420">
    <property type="entry name" value="RNGMNOXGNASE"/>
</dbReference>
<evidence type="ECO:0000256" key="1">
    <source>
        <dbReference type="ARBA" id="ARBA00007992"/>
    </source>
</evidence>
<dbReference type="GO" id="GO:0071949">
    <property type="term" value="F:FAD binding"/>
    <property type="evidence" value="ECO:0007669"/>
    <property type="project" value="InterPro"/>
</dbReference>
<evidence type="ECO:0000256" key="4">
    <source>
        <dbReference type="ARBA" id="ARBA00023002"/>
    </source>
</evidence>
<dbReference type="PANTHER" id="PTHR13789">
    <property type="entry name" value="MONOOXYGENASE"/>
    <property type="match status" value="1"/>
</dbReference>
<reference evidence="8" key="1">
    <citation type="journal article" date="2017" name="Nat. Microbiol.">
        <title>Global analysis of biosynthetic gene clusters reveals vast potential of secondary metabolite production in Penicillium species.</title>
        <authorList>
            <person name="Nielsen J.C."/>
            <person name="Grijseels S."/>
            <person name="Prigent S."/>
            <person name="Ji B."/>
            <person name="Dainat J."/>
            <person name="Nielsen K.F."/>
            <person name="Frisvad J.C."/>
            <person name="Workman M."/>
            <person name="Nielsen J."/>
        </authorList>
    </citation>
    <scope>NUCLEOTIDE SEQUENCE [LARGE SCALE GENOMIC DNA]</scope>
    <source>
        <strain evidence="8">IBT 11843</strain>
    </source>
</reference>
<evidence type="ECO:0000259" key="6">
    <source>
        <dbReference type="Pfam" id="PF01494"/>
    </source>
</evidence>
<name>A0A1V6PCL5_PENDC</name>
<evidence type="ECO:0000256" key="5">
    <source>
        <dbReference type="ARBA" id="ARBA00023033"/>
    </source>
</evidence>
<dbReference type="OMA" id="GWCSWQG"/>
<dbReference type="FunFam" id="3.50.50.60:FF:000156">
    <property type="entry name" value="Salicylate hydroxylase, putative"/>
    <property type="match status" value="1"/>
</dbReference>
<dbReference type="InterPro" id="IPR050493">
    <property type="entry name" value="FAD-dep_Monooxygenase_BioMet"/>
</dbReference>
<dbReference type="EMBL" id="MDYL01000009">
    <property type="protein sequence ID" value="OQD74820.1"/>
    <property type="molecule type" value="Genomic_DNA"/>
</dbReference>
<dbReference type="AlphaFoldDB" id="A0A1V6PCL5"/>
<organism evidence="7 8">
    <name type="scientific">Penicillium decumbens</name>
    <dbReference type="NCBI Taxonomy" id="69771"/>
    <lineage>
        <taxon>Eukaryota</taxon>
        <taxon>Fungi</taxon>
        <taxon>Dikarya</taxon>
        <taxon>Ascomycota</taxon>
        <taxon>Pezizomycotina</taxon>
        <taxon>Eurotiomycetes</taxon>
        <taxon>Eurotiomycetidae</taxon>
        <taxon>Eurotiales</taxon>
        <taxon>Aspergillaceae</taxon>
        <taxon>Penicillium</taxon>
    </lineage>
</organism>
<keyword evidence="8" id="KW-1185">Reference proteome</keyword>
<evidence type="ECO:0000313" key="7">
    <source>
        <dbReference type="EMBL" id="OQD74820.1"/>
    </source>
</evidence>
<comment type="caution">
    <text evidence="7">The sequence shown here is derived from an EMBL/GenBank/DDBJ whole genome shotgun (WGS) entry which is preliminary data.</text>
</comment>
<accession>A0A1V6PCL5</accession>
<keyword evidence="4" id="KW-0560">Oxidoreductase</keyword>
<dbReference type="Pfam" id="PF01494">
    <property type="entry name" value="FAD_binding_3"/>
    <property type="match status" value="2"/>
</dbReference>
<dbReference type="STRING" id="69771.A0A1V6PCL5"/>
<dbReference type="InterPro" id="IPR036188">
    <property type="entry name" value="FAD/NAD-bd_sf"/>
</dbReference>
<evidence type="ECO:0000256" key="2">
    <source>
        <dbReference type="ARBA" id="ARBA00022630"/>
    </source>
</evidence>
<evidence type="ECO:0000313" key="8">
    <source>
        <dbReference type="Proteomes" id="UP000191522"/>
    </source>
</evidence>
<dbReference type="InterPro" id="IPR002938">
    <property type="entry name" value="FAD-bd"/>
</dbReference>
<dbReference type="Proteomes" id="UP000191522">
    <property type="component" value="Unassembled WGS sequence"/>
</dbReference>
<keyword evidence="5" id="KW-0503">Monooxygenase</keyword>